<reference evidence="1" key="1">
    <citation type="submission" date="2014-09" db="EMBL/GenBank/DDBJ databases">
        <authorList>
            <person name="Magalhaes I.L.F."/>
            <person name="Oliveira U."/>
            <person name="Santos F.R."/>
            <person name="Vidigal T.H.D.A."/>
            <person name="Brescovit A.D."/>
            <person name="Santos A.J."/>
        </authorList>
    </citation>
    <scope>NUCLEOTIDE SEQUENCE</scope>
    <source>
        <tissue evidence="1">Shoot tissue taken approximately 20 cm above the soil surface</tissue>
    </source>
</reference>
<organism evidence="1">
    <name type="scientific">Arundo donax</name>
    <name type="common">Giant reed</name>
    <name type="synonym">Donax arundinaceus</name>
    <dbReference type="NCBI Taxonomy" id="35708"/>
    <lineage>
        <taxon>Eukaryota</taxon>
        <taxon>Viridiplantae</taxon>
        <taxon>Streptophyta</taxon>
        <taxon>Embryophyta</taxon>
        <taxon>Tracheophyta</taxon>
        <taxon>Spermatophyta</taxon>
        <taxon>Magnoliopsida</taxon>
        <taxon>Liliopsida</taxon>
        <taxon>Poales</taxon>
        <taxon>Poaceae</taxon>
        <taxon>PACMAD clade</taxon>
        <taxon>Arundinoideae</taxon>
        <taxon>Arundineae</taxon>
        <taxon>Arundo</taxon>
    </lineage>
</organism>
<name>A0A0A9CIU8_ARUDO</name>
<dbReference type="EMBL" id="GBRH01223512">
    <property type="protein sequence ID" value="JAD74383.1"/>
    <property type="molecule type" value="Transcribed_RNA"/>
</dbReference>
<proteinExistence type="predicted"/>
<dbReference type="AlphaFoldDB" id="A0A0A9CIU8"/>
<accession>A0A0A9CIU8</accession>
<reference evidence="1" key="2">
    <citation type="journal article" date="2015" name="Data Brief">
        <title>Shoot transcriptome of the giant reed, Arundo donax.</title>
        <authorList>
            <person name="Barrero R.A."/>
            <person name="Guerrero F.D."/>
            <person name="Moolhuijzen P."/>
            <person name="Goolsby J.A."/>
            <person name="Tidwell J."/>
            <person name="Bellgard S.E."/>
            <person name="Bellgard M.I."/>
        </authorList>
    </citation>
    <scope>NUCLEOTIDE SEQUENCE</scope>
    <source>
        <tissue evidence="1">Shoot tissue taken approximately 20 cm above the soil surface</tissue>
    </source>
</reference>
<protein>
    <submittedName>
        <fullName evidence="1">Uncharacterized protein</fullName>
    </submittedName>
</protein>
<sequence>MTSGIIKEHMMHHKMEQVLHGSFHSRLSDDEFQ</sequence>
<evidence type="ECO:0000313" key="1">
    <source>
        <dbReference type="EMBL" id="JAD74383.1"/>
    </source>
</evidence>